<keyword evidence="5" id="KW-0347">Helicase</keyword>
<dbReference type="Pfam" id="PF00270">
    <property type="entry name" value="DEAD"/>
    <property type="match status" value="1"/>
</dbReference>
<accession>A0ABP9XDI8</accession>
<dbReference type="InterPro" id="IPR027417">
    <property type="entry name" value="P-loop_NTPase"/>
</dbReference>
<evidence type="ECO:0000313" key="6">
    <source>
        <dbReference type="Proteomes" id="UP001404956"/>
    </source>
</evidence>
<dbReference type="PROSITE" id="PS51192">
    <property type="entry name" value="HELICASE_ATP_BIND_1"/>
    <property type="match status" value="1"/>
</dbReference>
<dbReference type="InterPro" id="IPR052511">
    <property type="entry name" value="ATP-dep_Helicase"/>
</dbReference>
<feature type="domain" description="Helicase C-terminal" evidence="4">
    <location>
        <begin position="233"/>
        <end position="342"/>
    </location>
</feature>
<dbReference type="GO" id="GO:0004386">
    <property type="term" value="F:helicase activity"/>
    <property type="evidence" value="ECO:0007669"/>
    <property type="project" value="UniProtKB-KW"/>
</dbReference>
<evidence type="ECO:0000259" key="3">
    <source>
        <dbReference type="PROSITE" id="PS51192"/>
    </source>
</evidence>
<proteinExistence type="predicted"/>
<dbReference type="InterPro" id="IPR014001">
    <property type="entry name" value="Helicase_ATP-bd"/>
</dbReference>
<dbReference type="PANTHER" id="PTHR47962:SF5">
    <property type="entry name" value="ATP-DEPENDENT HELICASE LHR-RELATED"/>
    <property type="match status" value="1"/>
</dbReference>
<dbReference type="EMBL" id="BAABRV010000004">
    <property type="protein sequence ID" value="GAA5533419.1"/>
    <property type="molecule type" value="Genomic_DNA"/>
</dbReference>
<evidence type="ECO:0000259" key="4">
    <source>
        <dbReference type="PROSITE" id="PS51194"/>
    </source>
</evidence>
<dbReference type="Gene3D" id="3.40.50.300">
    <property type="entry name" value="P-loop containing nucleotide triphosphate hydrolases"/>
    <property type="match status" value="2"/>
</dbReference>
<dbReference type="InterPro" id="IPR001650">
    <property type="entry name" value="Helicase_C-like"/>
</dbReference>
<evidence type="ECO:0000256" key="2">
    <source>
        <dbReference type="ARBA" id="ARBA00022840"/>
    </source>
</evidence>
<evidence type="ECO:0000256" key="1">
    <source>
        <dbReference type="ARBA" id="ARBA00022741"/>
    </source>
</evidence>
<dbReference type="InterPro" id="IPR011545">
    <property type="entry name" value="DEAD/DEAH_box_helicase_dom"/>
</dbReference>
<organism evidence="5 6">
    <name type="scientific">Deinococcus aluminii</name>
    <dbReference type="NCBI Taxonomy" id="1656885"/>
    <lineage>
        <taxon>Bacteria</taxon>
        <taxon>Thermotogati</taxon>
        <taxon>Deinococcota</taxon>
        <taxon>Deinococci</taxon>
        <taxon>Deinococcales</taxon>
        <taxon>Deinococcaceae</taxon>
        <taxon>Deinococcus</taxon>
    </lineage>
</organism>
<dbReference type="PROSITE" id="PS51194">
    <property type="entry name" value="HELICASE_CTER"/>
    <property type="match status" value="1"/>
</dbReference>
<protein>
    <submittedName>
        <fullName evidence="5">DEAD-box ATP-dependent RNA helicase RhpA</fullName>
    </submittedName>
</protein>
<dbReference type="Proteomes" id="UP001404956">
    <property type="component" value="Unassembled WGS sequence"/>
</dbReference>
<comment type="caution">
    <text evidence="5">The sequence shown here is derived from an EMBL/GenBank/DDBJ whole genome shotgun (WGS) entry which is preliminary data.</text>
</comment>
<dbReference type="PANTHER" id="PTHR47962">
    <property type="entry name" value="ATP-DEPENDENT HELICASE LHR-RELATED-RELATED"/>
    <property type="match status" value="1"/>
</dbReference>
<reference evidence="5 6" key="1">
    <citation type="submission" date="2024-02" db="EMBL/GenBank/DDBJ databases">
        <title>Deinococcus aluminii NBRC 112889.</title>
        <authorList>
            <person name="Ichikawa N."/>
            <person name="Katano-Makiyama Y."/>
            <person name="Hidaka K."/>
        </authorList>
    </citation>
    <scope>NUCLEOTIDE SEQUENCE [LARGE SCALE GENOMIC DNA]</scope>
    <source>
        <strain evidence="5 6">NBRC 112889</strain>
    </source>
</reference>
<keyword evidence="1" id="KW-0547">Nucleotide-binding</keyword>
<keyword evidence="5" id="KW-0378">Hydrolase</keyword>
<feature type="domain" description="Helicase ATP-binding" evidence="3">
    <location>
        <begin position="31"/>
        <end position="208"/>
    </location>
</feature>
<keyword evidence="2" id="KW-0067">ATP-binding</keyword>
<name>A0ABP9XDI8_9DEIO</name>
<dbReference type="SUPFAM" id="SSF52540">
    <property type="entry name" value="P-loop containing nucleoside triphosphate hydrolases"/>
    <property type="match status" value="1"/>
</dbReference>
<dbReference type="RefSeq" id="WP_345453636.1">
    <property type="nucleotide sequence ID" value="NZ_BAABRV010000004.1"/>
</dbReference>
<evidence type="ECO:0000313" key="5">
    <source>
        <dbReference type="EMBL" id="GAA5533419.1"/>
    </source>
</evidence>
<dbReference type="Pfam" id="PF00271">
    <property type="entry name" value="Helicase_C"/>
    <property type="match status" value="1"/>
</dbReference>
<dbReference type="SMART" id="SM00487">
    <property type="entry name" value="DEXDc"/>
    <property type="match status" value="1"/>
</dbReference>
<gene>
    <name evidence="5" type="primary">rhpA</name>
    <name evidence="5" type="ORF">Dalu01_01822</name>
</gene>
<sequence length="342" mass="37361">MALHLLSPRLRAGIADTLRWPALRPIQAASIPPILAGENAVILAPTAGGKTEAALLPALDVLSREDGTGVRLLYISPLIALLNDQEFRLQRLSALVGMQVCKWHSGVPASERRRFRTEPSEVLLTTPESLEGILLKGGLAALFADLRFVVLDEIHALAGTDRGDHLSSALERLIRFSRHDVQRLGLSATVSNPTELGAWLRGSSQRPGRVIRPVGPATVRTAHLLEMPSMTAALRDLTRRVVCRKTLVFTESRAGAEQIAQALSQSLPDQPVAPYHAALDQDTRMLTEQQLQQRDTMTVCATSALELGLDVGNLDEVVQWRPTSSVSVLLQRWGRTGRRGQF</sequence>
<keyword evidence="6" id="KW-1185">Reference proteome</keyword>
<dbReference type="SMART" id="SM00490">
    <property type="entry name" value="HELICc"/>
    <property type="match status" value="1"/>
</dbReference>